<organism evidence="1 2">
    <name type="scientific">Lignipirellula cremea</name>
    <dbReference type="NCBI Taxonomy" id="2528010"/>
    <lineage>
        <taxon>Bacteria</taxon>
        <taxon>Pseudomonadati</taxon>
        <taxon>Planctomycetota</taxon>
        <taxon>Planctomycetia</taxon>
        <taxon>Pirellulales</taxon>
        <taxon>Pirellulaceae</taxon>
        <taxon>Lignipirellula</taxon>
    </lineage>
</organism>
<sequence>MSRPVTVKRRTLLKHLSAGAGSLVFAPFLQRLEAQEKGTYALPRRVVFVVFGNGFHEDASIPQAVSFGGEQTRQLPLDDQKLPFDIEPFTPYKDRLAIVHGLRAGLVNADHGAGFGALSGLNGGVGDDRKRNVVGESIDAAIARKLPGIFPLLVLGIDPGKPETNAYLCSSAWGAGQPIAAQCRPELAYESLFGGVGAKKNDFAVRKNLLDFIATDIKDLQSHLTSSEREQLDYHLHAMESLSKRDGQLAEMYDQGLLKKSAPALPSPFPVTMTDTATAQFDIAASALMTGLTNVVTITSELCTVRGAYTGISTLGSHAVGHNNKDPKLDLPGLDILRRVRRHLSEQTASMLRKLDSMPEGNGTMLDNTLVVFMSDGANRQHTHGENWPFALIGNLGGRIKGNQLVTYPMREAMYGTTGYRIGTAPATNPTINAMYNTLLHAVGAPREHFNLLGTARENPALRGPLPELLS</sequence>
<accession>A0A518DM55</accession>
<proteinExistence type="predicted"/>
<dbReference type="Pfam" id="PF07586">
    <property type="entry name" value="HXXSHH"/>
    <property type="match status" value="1"/>
</dbReference>
<keyword evidence="2" id="KW-1185">Reference proteome</keyword>
<dbReference type="InterPro" id="IPR011447">
    <property type="entry name" value="DUF1552"/>
</dbReference>
<evidence type="ECO:0000313" key="2">
    <source>
        <dbReference type="Proteomes" id="UP000317648"/>
    </source>
</evidence>
<dbReference type="KEGG" id="lcre:Pla8534_06880"/>
<evidence type="ECO:0008006" key="3">
    <source>
        <dbReference type="Google" id="ProtNLM"/>
    </source>
</evidence>
<dbReference type="EMBL" id="CP036433">
    <property type="protein sequence ID" value="QDU92915.1"/>
    <property type="molecule type" value="Genomic_DNA"/>
</dbReference>
<dbReference type="Proteomes" id="UP000317648">
    <property type="component" value="Chromosome"/>
</dbReference>
<dbReference type="InterPro" id="IPR006311">
    <property type="entry name" value="TAT_signal"/>
</dbReference>
<protein>
    <recommendedName>
        <fullName evidence="3">DUF1552 domain-containing protein</fullName>
    </recommendedName>
</protein>
<gene>
    <name evidence="1" type="ORF">Pla8534_06880</name>
</gene>
<name>A0A518DM55_9BACT</name>
<dbReference type="AlphaFoldDB" id="A0A518DM55"/>
<dbReference type="RefSeq" id="WP_197442968.1">
    <property type="nucleotide sequence ID" value="NZ_CP036433.1"/>
</dbReference>
<dbReference type="PROSITE" id="PS51318">
    <property type="entry name" value="TAT"/>
    <property type="match status" value="1"/>
</dbReference>
<reference evidence="1 2" key="1">
    <citation type="submission" date="2019-02" db="EMBL/GenBank/DDBJ databases">
        <title>Deep-cultivation of Planctomycetes and their phenomic and genomic characterization uncovers novel biology.</title>
        <authorList>
            <person name="Wiegand S."/>
            <person name="Jogler M."/>
            <person name="Boedeker C."/>
            <person name="Pinto D."/>
            <person name="Vollmers J."/>
            <person name="Rivas-Marin E."/>
            <person name="Kohn T."/>
            <person name="Peeters S.H."/>
            <person name="Heuer A."/>
            <person name="Rast P."/>
            <person name="Oberbeckmann S."/>
            <person name="Bunk B."/>
            <person name="Jeske O."/>
            <person name="Meyerdierks A."/>
            <person name="Storesund J.E."/>
            <person name="Kallscheuer N."/>
            <person name="Luecker S."/>
            <person name="Lage O.M."/>
            <person name="Pohl T."/>
            <person name="Merkel B.J."/>
            <person name="Hornburger P."/>
            <person name="Mueller R.-W."/>
            <person name="Bruemmer F."/>
            <person name="Labrenz M."/>
            <person name="Spormann A.M."/>
            <person name="Op den Camp H."/>
            <person name="Overmann J."/>
            <person name="Amann R."/>
            <person name="Jetten M.S.M."/>
            <person name="Mascher T."/>
            <person name="Medema M.H."/>
            <person name="Devos D.P."/>
            <person name="Kaster A.-K."/>
            <person name="Ovreas L."/>
            <person name="Rohde M."/>
            <person name="Galperin M.Y."/>
            <person name="Jogler C."/>
        </authorList>
    </citation>
    <scope>NUCLEOTIDE SEQUENCE [LARGE SCALE GENOMIC DNA]</scope>
    <source>
        <strain evidence="1 2">Pla85_3_4</strain>
    </source>
</reference>
<evidence type="ECO:0000313" key="1">
    <source>
        <dbReference type="EMBL" id="QDU92915.1"/>
    </source>
</evidence>